<name>A0A9Q0K906_9MAGN</name>
<dbReference type="Proteomes" id="UP001141806">
    <property type="component" value="Unassembled WGS sequence"/>
</dbReference>
<evidence type="ECO:0000313" key="2">
    <source>
        <dbReference type="Proteomes" id="UP001141806"/>
    </source>
</evidence>
<evidence type="ECO:0000313" key="1">
    <source>
        <dbReference type="EMBL" id="KAJ4966116.1"/>
    </source>
</evidence>
<dbReference type="EMBL" id="JAMYWD010000007">
    <property type="protein sequence ID" value="KAJ4966116.1"/>
    <property type="molecule type" value="Genomic_DNA"/>
</dbReference>
<keyword evidence="2" id="KW-1185">Reference proteome</keyword>
<proteinExistence type="predicted"/>
<sequence length="108" mass="12148">MKFGHVRCVRGQIFNHPNKVMEVEVINILCPMLALEVTPWFAVRNNKIPGKAITSCLLLIMNPTAAHLQATNLHRTSFHFIGSSALPLVTTEYLDPNFLCSSFPRNKD</sequence>
<accession>A0A9Q0K906</accession>
<comment type="caution">
    <text evidence="1">The sequence shown here is derived from an EMBL/GenBank/DDBJ whole genome shotgun (WGS) entry which is preliminary data.</text>
</comment>
<gene>
    <name evidence="1" type="ORF">NE237_017965</name>
</gene>
<dbReference type="AlphaFoldDB" id="A0A9Q0K906"/>
<organism evidence="1 2">
    <name type="scientific">Protea cynaroides</name>
    <dbReference type="NCBI Taxonomy" id="273540"/>
    <lineage>
        <taxon>Eukaryota</taxon>
        <taxon>Viridiplantae</taxon>
        <taxon>Streptophyta</taxon>
        <taxon>Embryophyta</taxon>
        <taxon>Tracheophyta</taxon>
        <taxon>Spermatophyta</taxon>
        <taxon>Magnoliopsida</taxon>
        <taxon>Proteales</taxon>
        <taxon>Proteaceae</taxon>
        <taxon>Protea</taxon>
    </lineage>
</organism>
<reference evidence="1" key="1">
    <citation type="journal article" date="2023" name="Plant J.">
        <title>The genome of the king protea, Protea cynaroides.</title>
        <authorList>
            <person name="Chang J."/>
            <person name="Duong T.A."/>
            <person name="Schoeman C."/>
            <person name="Ma X."/>
            <person name="Roodt D."/>
            <person name="Barker N."/>
            <person name="Li Z."/>
            <person name="Van de Peer Y."/>
            <person name="Mizrachi E."/>
        </authorList>
    </citation>
    <scope>NUCLEOTIDE SEQUENCE</scope>
    <source>
        <tissue evidence="1">Young leaves</tissue>
    </source>
</reference>
<protein>
    <submittedName>
        <fullName evidence="1">Uncharacterized protein</fullName>
    </submittedName>
</protein>